<dbReference type="AlphaFoldDB" id="A0A068NSQ8"/>
<feature type="chain" id="PRO_5001651815" evidence="1">
    <location>
        <begin position="26"/>
        <end position="105"/>
    </location>
</feature>
<protein>
    <submittedName>
        <fullName evidence="2">Uncharacterized protein</fullName>
    </submittedName>
</protein>
<proteinExistence type="predicted"/>
<keyword evidence="3" id="KW-1185">Reference proteome</keyword>
<reference evidence="2 3" key="1">
    <citation type="journal article" date="2014" name="PLoS ONE">
        <title>The first complete genome sequence of the class fimbriimonadia in the phylum armatimonadetes.</title>
        <authorList>
            <person name="Hu Z.Y."/>
            <person name="Wang Y.Z."/>
            <person name="Im W.T."/>
            <person name="Wang S.Y."/>
            <person name="Zhao G.P."/>
            <person name="Zheng H.J."/>
            <person name="Quan Z.X."/>
        </authorList>
    </citation>
    <scope>NUCLEOTIDE SEQUENCE [LARGE SCALE GENOMIC DNA]</scope>
    <source>
        <strain evidence="2">Gsoil 348</strain>
    </source>
</reference>
<organism evidence="2 3">
    <name type="scientific">Fimbriimonas ginsengisoli Gsoil 348</name>
    <dbReference type="NCBI Taxonomy" id="661478"/>
    <lineage>
        <taxon>Bacteria</taxon>
        <taxon>Bacillati</taxon>
        <taxon>Armatimonadota</taxon>
        <taxon>Fimbriimonadia</taxon>
        <taxon>Fimbriimonadales</taxon>
        <taxon>Fimbriimonadaceae</taxon>
        <taxon>Fimbriimonas</taxon>
    </lineage>
</organism>
<dbReference type="STRING" id="661478.OP10G_3103"/>
<gene>
    <name evidence="2" type="ORF">OP10G_3103</name>
</gene>
<name>A0A068NSQ8_FIMGI</name>
<dbReference type="EMBL" id="CP007139">
    <property type="protein sequence ID" value="AIE86471.1"/>
    <property type="molecule type" value="Genomic_DNA"/>
</dbReference>
<dbReference type="RefSeq" id="WP_025229566.1">
    <property type="nucleotide sequence ID" value="NZ_CP007139.1"/>
</dbReference>
<evidence type="ECO:0000313" key="2">
    <source>
        <dbReference type="EMBL" id="AIE86471.1"/>
    </source>
</evidence>
<sequence>MKTTRGAFALAVIAAIAVLAPTANAQHRDRYRDDGYYDYYNRPGTSVRIFRIPPGGYHYGGVNIYRLRDYPVWPYAYPPTYRWPYGGITYIYPPRHHRHHHHVEW</sequence>
<keyword evidence="1" id="KW-0732">Signal</keyword>
<evidence type="ECO:0000313" key="3">
    <source>
        <dbReference type="Proteomes" id="UP000027982"/>
    </source>
</evidence>
<dbReference type="KEGG" id="fgi:OP10G_3103"/>
<accession>A0A068NSQ8</accession>
<evidence type="ECO:0000256" key="1">
    <source>
        <dbReference type="SAM" id="SignalP"/>
    </source>
</evidence>
<dbReference type="Proteomes" id="UP000027982">
    <property type="component" value="Chromosome"/>
</dbReference>
<dbReference type="HOGENOM" id="CLU_2232584_0_0_0"/>
<feature type="signal peptide" evidence="1">
    <location>
        <begin position="1"/>
        <end position="25"/>
    </location>
</feature>